<dbReference type="CDD" id="cd06223">
    <property type="entry name" value="PRTases_typeI"/>
    <property type="match status" value="1"/>
</dbReference>
<dbReference type="Pfam" id="PF14681">
    <property type="entry name" value="UPRTase"/>
    <property type="match status" value="1"/>
</dbReference>
<gene>
    <name evidence="2" type="ordered locus">Calag_0728</name>
</gene>
<dbReference type="eggNOG" id="arCOG04128">
    <property type="taxonomic scope" value="Archaea"/>
</dbReference>
<organism evidence="2 3">
    <name type="scientific">Caldisphaera lagunensis (strain DSM 15908 / JCM 11604 / ANMR 0165 / IC-154)</name>
    <dbReference type="NCBI Taxonomy" id="1056495"/>
    <lineage>
        <taxon>Archaea</taxon>
        <taxon>Thermoproteota</taxon>
        <taxon>Thermoprotei</taxon>
        <taxon>Acidilobales</taxon>
        <taxon>Caldisphaeraceae</taxon>
        <taxon>Caldisphaera</taxon>
    </lineage>
</organism>
<reference evidence="3" key="1">
    <citation type="submission" date="2012-03" db="EMBL/GenBank/DDBJ databases">
        <title>Complete genome of Caldisphaera lagunensis DSM 15908.</title>
        <authorList>
            <person name="Lucas S."/>
            <person name="Copeland A."/>
            <person name="Lapidus A."/>
            <person name="Glavina del Rio T."/>
            <person name="Dalin E."/>
            <person name="Tice H."/>
            <person name="Bruce D."/>
            <person name="Goodwin L."/>
            <person name="Pitluck S."/>
            <person name="Peters L."/>
            <person name="Mikhailova N."/>
            <person name="Teshima H."/>
            <person name="Kyrpides N."/>
            <person name="Mavromatis K."/>
            <person name="Ivanova N."/>
            <person name="Brettin T."/>
            <person name="Detter J.C."/>
            <person name="Han C."/>
            <person name="Larimer F."/>
            <person name="Land M."/>
            <person name="Hauser L."/>
            <person name="Markowitz V."/>
            <person name="Cheng J.-F."/>
            <person name="Hugenholtz P."/>
            <person name="Woyke T."/>
            <person name="Wu D."/>
            <person name="Spring S."/>
            <person name="Schroeder M."/>
            <person name="Brambilla E."/>
            <person name="Klenk H.-P."/>
            <person name="Eisen J.A."/>
        </authorList>
    </citation>
    <scope>NUCLEOTIDE SEQUENCE [LARGE SCALE GENOMIC DNA]</scope>
    <source>
        <strain evidence="3">DSM 15908 / JCM 11604 / IC-154</strain>
    </source>
</reference>
<dbReference type="SUPFAM" id="SSF53271">
    <property type="entry name" value="PRTase-like"/>
    <property type="match status" value="1"/>
</dbReference>
<name>L0A998_CALLD</name>
<keyword evidence="2" id="KW-0808">Transferase</keyword>
<dbReference type="NCBIfam" id="NF001097">
    <property type="entry name" value="PRK00129.1"/>
    <property type="match status" value="1"/>
</dbReference>
<keyword evidence="3" id="KW-1185">Reference proteome</keyword>
<protein>
    <submittedName>
        <fullName evidence="2">Uracil phosphoribosyltransferase</fullName>
    </submittedName>
</protein>
<dbReference type="InterPro" id="IPR000836">
    <property type="entry name" value="PRTase_dom"/>
</dbReference>
<dbReference type="FunCoup" id="L0A998">
    <property type="interactions" value="92"/>
</dbReference>
<feature type="domain" description="Phosphoribosyltransferase" evidence="1">
    <location>
        <begin position="15"/>
        <end position="210"/>
    </location>
</feature>
<evidence type="ECO:0000313" key="2">
    <source>
        <dbReference type="EMBL" id="AFZ70473.1"/>
    </source>
</evidence>
<keyword evidence="2" id="KW-0328">Glycosyltransferase</keyword>
<evidence type="ECO:0000259" key="1">
    <source>
        <dbReference type="Pfam" id="PF14681"/>
    </source>
</evidence>
<evidence type="ECO:0000313" key="3">
    <source>
        <dbReference type="Proteomes" id="UP000010469"/>
    </source>
</evidence>
<dbReference type="RefSeq" id="WP_015232371.1">
    <property type="nucleotide sequence ID" value="NC_019791.1"/>
</dbReference>
<dbReference type="InterPro" id="IPR029057">
    <property type="entry name" value="PRTase-like"/>
</dbReference>
<dbReference type="AlphaFoldDB" id="L0A998"/>
<dbReference type="Gene3D" id="3.40.50.2020">
    <property type="match status" value="1"/>
</dbReference>
<dbReference type="EMBL" id="CP003378">
    <property type="protein sequence ID" value="AFZ70473.1"/>
    <property type="molecule type" value="Genomic_DNA"/>
</dbReference>
<dbReference type="KEGG" id="clg:Calag_0728"/>
<dbReference type="Proteomes" id="UP000010469">
    <property type="component" value="Chromosome"/>
</dbReference>
<accession>L0A998</accession>
<dbReference type="STRING" id="1056495.Calag_0728"/>
<sequence>MYNLAKIKVLGEELPIARYLLKKLRDKNTSLSEFRKAMSNAGKILAIESSRELMWRQEKVITPLNQEAVELELINQPLLVGILGAALPLMEGFIDIYPDAPIGLVAAKRNEIYGSINIDIYYKRLPERYDEIAYLIDPMLATGKTMDKVIDELYKRGIKKIIIASVISSKPGINYLLSLYDNLVIYSLSIDNNLDDNFFIIPGLGDAGDRGLGIEPH</sequence>
<dbReference type="HOGENOM" id="CLU_067096_2_0_2"/>
<proteinExistence type="predicted"/>
<dbReference type="GeneID" id="14211988"/>
<dbReference type="InParanoid" id="L0A998"/>
<dbReference type="GO" id="GO:0016757">
    <property type="term" value="F:glycosyltransferase activity"/>
    <property type="evidence" value="ECO:0007669"/>
    <property type="project" value="UniProtKB-KW"/>
</dbReference>